<dbReference type="EMBL" id="JAEMNX010000015">
    <property type="protein sequence ID" value="MBJ7538549.1"/>
    <property type="molecule type" value="Genomic_DNA"/>
</dbReference>
<keyword evidence="1" id="KW-0732">Signal</keyword>
<dbReference type="AlphaFoldDB" id="A0A934JWK9"/>
<accession>A0A934JWK9</accession>
<dbReference type="Proteomes" id="UP000628710">
    <property type="component" value="Unassembled WGS sequence"/>
</dbReference>
<proteinExistence type="predicted"/>
<dbReference type="SMART" id="SM00710">
    <property type="entry name" value="PbH1"/>
    <property type="match status" value="9"/>
</dbReference>
<evidence type="ECO:0000256" key="1">
    <source>
        <dbReference type="SAM" id="SignalP"/>
    </source>
</evidence>
<name>A0A934JWK9_9GAMM</name>
<feature type="chain" id="PRO_5037772374" description="Right handed beta helix domain-containing protein" evidence="1">
    <location>
        <begin position="22"/>
        <end position="415"/>
    </location>
</feature>
<evidence type="ECO:0008006" key="4">
    <source>
        <dbReference type="Google" id="ProtNLM"/>
    </source>
</evidence>
<dbReference type="InterPro" id="IPR011050">
    <property type="entry name" value="Pectin_lyase_fold/virulence"/>
</dbReference>
<evidence type="ECO:0000313" key="3">
    <source>
        <dbReference type="Proteomes" id="UP000628710"/>
    </source>
</evidence>
<feature type="signal peptide" evidence="1">
    <location>
        <begin position="1"/>
        <end position="21"/>
    </location>
</feature>
<keyword evidence="3" id="KW-1185">Reference proteome</keyword>
<protein>
    <recommendedName>
        <fullName evidence="4">Right handed beta helix domain-containing protein</fullName>
    </recommendedName>
</protein>
<reference evidence="2" key="1">
    <citation type="submission" date="2020-12" db="EMBL/GenBank/DDBJ databases">
        <title>Marinomonas arctica sp. nov., a psychrotolerant bacterium isolated from the Arctic.</title>
        <authorList>
            <person name="Zhang Y."/>
        </authorList>
    </citation>
    <scope>NUCLEOTIDE SEQUENCE</scope>
    <source>
        <strain evidence="2">C1424</strain>
    </source>
</reference>
<organism evidence="2 3">
    <name type="scientific">Marinomonas transparens</name>
    <dbReference type="NCBI Taxonomy" id="2795388"/>
    <lineage>
        <taxon>Bacteria</taxon>
        <taxon>Pseudomonadati</taxon>
        <taxon>Pseudomonadota</taxon>
        <taxon>Gammaproteobacteria</taxon>
        <taxon>Oceanospirillales</taxon>
        <taxon>Oceanospirillaceae</taxon>
        <taxon>Marinomonas</taxon>
    </lineage>
</organism>
<dbReference type="SUPFAM" id="SSF51126">
    <property type="entry name" value="Pectin lyase-like"/>
    <property type="match status" value="1"/>
</dbReference>
<dbReference type="RefSeq" id="WP_199468959.1">
    <property type="nucleotide sequence ID" value="NZ_JAEMNX010000015.1"/>
</dbReference>
<comment type="caution">
    <text evidence="2">The sequence shown here is derived from an EMBL/GenBank/DDBJ whole genome shotgun (WGS) entry which is preliminary data.</text>
</comment>
<gene>
    <name evidence="2" type="ORF">I8J31_12760</name>
</gene>
<sequence length="415" mass="44015">MKKTLLSIAMLSVMASSSVYAMDQVDSEASLTMAINKANMDSSISSIVFKKNVKISLTSPVVYTGKQTLSIEGNGAVLNGEQSGTSAEFYDAKEKITTVRTDDGTLMFNTAADININNLSVVKSHTRGIVITIPADAQGDDIHVSLNNVKVEDSALYGLHLDDNLNELDDGDLGSAIGIDLKINNSHFINNGTGAIDFDGIRVDERGAGSITSEINNTVIYGNGGDGIELDEAGAGDVVAMMNNVSVINNGAYNEADLDDGFDIDEGDDGDLVVVLNNLEIKNNRDEGLDFDEAGAGNINATITNVTATYTDDEGIKLDEEDAGDLNVSLSNIITTNGGDDGIQFTELGKGKVNAKLDNVRSTDNKKAGVKIEQWLVEDDESQTEEQGSISLHNVELSGNGKGDKVKTHGIVIRK</sequence>
<evidence type="ECO:0000313" key="2">
    <source>
        <dbReference type="EMBL" id="MBJ7538549.1"/>
    </source>
</evidence>
<dbReference type="InterPro" id="IPR006626">
    <property type="entry name" value="PbH1"/>
</dbReference>